<gene>
    <name evidence="1" type="ORF">L0668_16785</name>
</gene>
<sequence>MNYSFEHQVDKPNQILICEASGEVNTAPEMENMLKNIIKLSGKKQLNKVVFDVTALRVNCSSIEISQFLIDMVELNLLGDIKIARITLGIQNSHNLIAEIAKKLHLPIRNFESRSDALIWLLYNNPATQEE</sequence>
<reference evidence="1 2" key="1">
    <citation type="submission" date="2022-01" db="EMBL/GenBank/DDBJ databases">
        <title>Paraglaciecola sp. G1-23.</title>
        <authorList>
            <person name="Jin M.S."/>
            <person name="Han D.M."/>
            <person name="Kim H.M."/>
            <person name="Jeon C.O."/>
        </authorList>
    </citation>
    <scope>NUCLEOTIDE SEQUENCE [LARGE SCALE GENOMIC DNA]</scope>
    <source>
        <strain evidence="1 2">G1-23</strain>
    </source>
</reference>
<name>A0ABS9DCM9_9ALTE</name>
<accession>A0ABS9DCM9</accession>
<evidence type="ECO:0000313" key="1">
    <source>
        <dbReference type="EMBL" id="MCF2949777.1"/>
    </source>
</evidence>
<evidence type="ECO:0008006" key="3">
    <source>
        <dbReference type="Google" id="ProtNLM"/>
    </source>
</evidence>
<dbReference type="EMBL" id="JAKGAS010000010">
    <property type="protein sequence ID" value="MCF2949777.1"/>
    <property type="molecule type" value="Genomic_DNA"/>
</dbReference>
<evidence type="ECO:0000313" key="2">
    <source>
        <dbReference type="Proteomes" id="UP001521137"/>
    </source>
</evidence>
<protein>
    <recommendedName>
        <fullName evidence="3">STAS domain-containing protein</fullName>
    </recommendedName>
</protein>
<proteinExistence type="predicted"/>
<comment type="caution">
    <text evidence="1">The sequence shown here is derived from an EMBL/GenBank/DDBJ whole genome shotgun (WGS) entry which is preliminary data.</text>
</comment>
<dbReference type="RefSeq" id="WP_235313878.1">
    <property type="nucleotide sequence ID" value="NZ_JAKGAS010000010.1"/>
</dbReference>
<organism evidence="1 2">
    <name type="scientific">Paraglaciecola algarum</name>
    <dbReference type="NCBI Taxonomy" id="3050085"/>
    <lineage>
        <taxon>Bacteria</taxon>
        <taxon>Pseudomonadati</taxon>
        <taxon>Pseudomonadota</taxon>
        <taxon>Gammaproteobacteria</taxon>
        <taxon>Alteromonadales</taxon>
        <taxon>Alteromonadaceae</taxon>
        <taxon>Paraglaciecola</taxon>
    </lineage>
</organism>
<keyword evidence="2" id="KW-1185">Reference proteome</keyword>
<dbReference type="Proteomes" id="UP001521137">
    <property type="component" value="Unassembled WGS sequence"/>
</dbReference>